<evidence type="ECO:0008006" key="3">
    <source>
        <dbReference type="Google" id="ProtNLM"/>
    </source>
</evidence>
<dbReference type="RefSeq" id="WP_138126623.1">
    <property type="nucleotide sequence ID" value="NZ_JAGQEX010000007.1"/>
</dbReference>
<evidence type="ECO:0000313" key="2">
    <source>
        <dbReference type="Proteomes" id="UP001186118"/>
    </source>
</evidence>
<reference evidence="1" key="1">
    <citation type="submission" date="2021-04" db="EMBL/GenBank/DDBJ databases">
        <title>Draft genomes of 20 S. canis strains.</title>
        <authorList>
            <person name="Pagnossin D."/>
            <person name="Weir W."/>
            <person name="Smith A."/>
            <person name="Ure R."/>
            <person name="Oravcova K."/>
        </authorList>
    </citation>
    <scope>NUCLEOTIDE SEQUENCE</scope>
    <source>
        <strain evidence="1">284</strain>
    </source>
</reference>
<comment type="caution">
    <text evidence="1">The sequence shown here is derived from an EMBL/GenBank/DDBJ whole genome shotgun (WGS) entry which is preliminary data.</text>
</comment>
<dbReference type="Pfam" id="PF05895">
    <property type="entry name" value="DUF859"/>
    <property type="match status" value="1"/>
</dbReference>
<dbReference type="InterPro" id="IPR008577">
    <property type="entry name" value="DUF859"/>
</dbReference>
<gene>
    <name evidence="1" type="ORF">KB584_04320</name>
</gene>
<protein>
    <recommendedName>
        <fullName evidence="3">Phage structural protein</fullName>
    </recommendedName>
</protein>
<evidence type="ECO:0000313" key="1">
    <source>
        <dbReference type="EMBL" id="MDV5976690.1"/>
    </source>
</evidence>
<name>A0AAE4Q8C7_STRCB</name>
<organism evidence="1 2">
    <name type="scientific">Streptococcus canis</name>
    <dbReference type="NCBI Taxonomy" id="1329"/>
    <lineage>
        <taxon>Bacteria</taxon>
        <taxon>Bacillati</taxon>
        <taxon>Bacillota</taxon>
        <taxon>Bacilli</taxon>
        <taxon>Lactobacillales</taxon>
        <taxon>Streptococcaceae</taxon>
        <taxon>Streptococcus</taxon>
    </lineage>
</organism>
<sequence>MADYTSNVSNGYSLLLKVEETKVDKIKNESTIHVALSLRNGYNIFSDWDCRTSLTVAGRTFTNNKRMALMSYNSSLLLIDQTFTVPHNNDGNKIIDISASFSILGSQYYLPNATLSITGKEQRLTYIPRASTGKVTGDTIGSPVTISINRASEDFKHNVSWEFGTLSGPIAENIDTSATWIPSISRLAPEIPNSDTGRGIIKIETFYAGIKTGEDSITITLSLPDSVVPTLGSLSLSDSNQTAQQALSGNYFAALKSNPKVSFNYASGIYGSTIQSYRAEVFKYDSGQWIQLTNNTTDNNGPLGTINWIGKAKVVGYCIDSRGRKSPSKEVIVTMLEYFNPILSFSAFRAGGALNQINVVRKFKVAPLMINGVAKNKVIMRWNIINNTTGTVFNNIGGSANWNASTVFERMDWMATLSGTYPSNNTFTVEGYIADIFGEIKEPFKYVVGPEIIPLSLSPNGIGVGKEWVRGTVDVNGDGYFSGKVVSGDLEITKIALLNLFYPVGSIYISISSSNPSYTMGGTWQRFANGKTLVGVDEYDSDFNSPNRTGGEKAHQTTVEEMPSHAHQFNTEAAGSPIALGWENGNNSAMRAKLGNYTLGLPTTSVGGNKPHNNLQPYITVYMWRRTA</sequence>
<accession>A0AAE4Q8C7</accession>
<dbReference type="SUPFAM" id="SSF88874">
    <property type="entry name" value="Receptor-binding domain of short tail fibre protein gp12"/>
    <property type="match status" value="1"/>
</dbReference>
<dbReference type="Proteomes" id="UP001186118">
    <property type="component" value="Unassembled WGS sequence"/>
</dbReference>
<dbReference type="AlphaFoldDB" id="A0AAE4Q8C7"/>
<dbReference type="EMBL" id="JAGQEX010000007">
    <property type="protein sequence ID" value="MDV5976690.1"/>
    <property type="molecule type" value="Genomic_DNA"/>
</dbReference>
<proteinExistence type="predicted"/>